<dbReference type="Proteomes" id="UP000324897">
    <property type="component" value="Chromosome 7"/>
</dbReference>
<dbReference type="GO" id="GO:0035251">
    <property type="term" value="F:UDP-glucosyltransferase activity"/>
    <property type="evidence" value="ECO:0007669"/>
    <property type="project" value="InterPro"/>
</dbReference>
<dbReference type="InterPro" id="IPR050481">
    <property type="entry name" value="UDP-glycosyltransf_plant"/>
</dbReference>
<dbReference type="PANTHER" id="PTHR48048">
    <property type="entry name" value="GLYCOSYLTRANSFERASE"/>
    <property type="match status" value="1"/>
</dbReference>
<name>A0A5J9UBI0_9POAL</name>
<comment type="caution">
    <text evidence="1">The sequence shown here is derived from an EMBL/GenBank/DDBJ whole genome shotgun (WGS) entry which is preliminary data.</text>
</comment>
<gene>
    <name evidence="1" type="ORF">EJB05_36720</name>
</gene>
<dbReference type="PANTHER" id="PTHR48048:SF92">
    <property type="entry name" value="OS01G0869400 PROTEIN"/>
    <property type="match status" value="1"/>
</dbReference>
<feature type="non-terminal residue" evidence="1">
    <location>
        <position position="1"/>
    </location>
</feature>
<protein>
    <submittedName>
        <fullName evidence="1">Uncharacterized protein</fullName>
    </submittedName>
</protein>
<dbReference type="OrthoDB" id="689747at2759"/>
<sequence length="231" mass="25014">MEKTVVLYPGLAVSHFVPMLQLADALLEAGYAVTVALIDPSLKPDIAFAAAVDDAAVTKPAVTFHTLPTIRDPPTIIYDAHFLLGYFKLVSRYNQHLHEFLCSMRDAGSVHALVMDMLSVEALDVAKKLGVPAYTFYPSNASALATSLQISSVRAAEKETSFGEMGDALLDLHGVPPVPASHLFAELLESPETESHKAPSYFITFAYILKPVRMDDKAVRSGSYLGQSCIT</sequence>
<organism evidence="1 2">
    <name type="scientific">Eragrostis curvula</name>
    <name type="common">weeping love grass</name>
    <dbReference type="NCBI Taxonomy" id="38414"/>
    <lineage>
        <taxon>Eukaryota</taxon>
        <taxon>Viridiplantae</taxon>
        <taxon>Streptophyta</taxon>
        <taxon>Embryophyta</taxon>
        <taxon>Tracheophyta</taxon>
        <taxon>Spermatophyta</taxon>
        <taxon>Magnoliopsida</taxon>
        <taxon>Liliopsida</taxon>
        <taxon>Poales</taxon>
        <taxon>Poaceae</taxon>
        <taxon>PACMAD clade</taxon>
        <taxon>Chloridoideae</taxon>
        <taxon>Eragrostideae</taxon>
        <taxon>Eragrostidinae</taxon>
        <taxon>Eragrostis</taxon>
    </lineage>
</organism>
<dbReference type="Gene3D" id="3.40.50.2000">
    <property type="entry name" value="Glycogen Phosphorylase B"/>
    <property type="match status" value="1"/>
</dbReference>
<evidence type="ECO:0000313" key="1">
    <source>
        <dbReference type="EMBL" id="TVU20508.1"/>
    </source>
</evidence>
<dbReference type="SUPFAM" id="SSF53756">
    <property type="entry name" value="UDP-Glycosyltransferase/glycogen phosphorylase"/>
    <property type="match status" value="1"/>
</dbReference>
<dbReference type="EMBL" id="RWGY01000029">
    <property type="protein sequence ID" value="TVU20508.1"/>
    <property type="molecule type" value="Genomic_DNA"/>
</dbReference>
<keyword evidence="2" id="KW-1185">Reference proteome</keyword>
<proteinExistence type="predicted"/>
<accession>A0A5J9UBI0</accession>
<reference evidence="1 2" key="1">
    <citation type="journal article" date="2019" name="Sci. Rep.">
        <title>A high-quality genome of Eragrostis curvula grass provides insights into Poaceae evolution and supports new strategies to enhance forage quality.</title>
        <authorList>
            <person name="Carballo J."/>
            <person name="Santos B.A.C.M."/>
            <person name="Zappacosta D."/>
            <person name="Garbus I."/>
            <person name="Selva J.P."/>
            <person name="Gallo C.A."/>
            <person name="Diaz A."/>
            <person name="Albertini E."/>
            <person name="Caccamo M."/>
            <person name="Echenique V."/>
        </authorList>
    </citation>
    <scope>NUCLEOTIDE SEQUENCE [LARGE SCALE GENOMIC DNA]</scope>
    <source>
        <strain evidence="2">cv. Victoria</strain>
        <tissue evidence="1">Leaf</tissue>
    </source>
</reference>
<dbReference type="AlphaFoldDB" id="A0A5J9UBI0"/>
<dbReference type="Gramene" id="TVU20508">
    <property type="protein sequence ID" value="TVU20508"/>
    <property type="gene ID" value="EJB05_36720"/>
</dbReference>
<evidence type="ECO:0000313" key="2">
    <source>
        <dbReference type="Proteomes" id="UP000324897"/>
    </source>
</evidence>